<proteinExistence type="predicted"/>
<organism evidence="1 2">
    <name type="scientific">Candidatus Methanogaster sp</name>
    <dbReference type="NCBI Taxonomy" id="3386292"/>
    <lineage>
        <taxon>Archaea</taxon>
        <taxon>Methanobacteriati</taxon>
        <taxon>Methanobacteriota</taxon>
        <taxon>Stenosarchaea group</taxon>
        <taxon>Methanomicrobia</taxon>
        <taxon>Methanosarcinales</taxon>
        <taxon>ANME-2 cluster</taxon>
        <taxon>Candidatus Methanogasteraceae</taxon>
        <taxon>Candidatus Methanogaster</taxon>
    </lineage>
</organism>
<comment type="caution">
    <text evidence="1">The sequence shown here is derived from an EMBL/GenBank/DDBJ whole genome shotgun (WGS) entry which is preliminary data.</text>
</comment>
<protein>
    <submittedName>
        <fullName evidence="1">AbrB family transcriptional regulator</fullName>
    </submittedName>
</protein>
<name>A0AC61L4W5_9EURY</name>
<dbReference type="EMBL" id="PQXF01000006">
    <property type="protein sequence ID" value="PXF61234.1"/>
    <property type="molecule type" value="Genomic_DNA"/>
</dbReference>
<evidence type="ECO:0000313" key="1">
    <source>
        <dbReference type="EMBL" id="PXF61234.1"/>
    </source>
</evidence>
<evidence type="ECO:0000313" key="2">
    <source>
        <dbReference type="Proteomes" id="UP000248329"/>
    </source>
</evidence>
<accession>A0AC61L4W5</accession>
<dbReference type="Proteomes" id="UP000248329">
    <property type="component" value="Unassembled WGS sequence"/>
</dbReference>
<reference evidence="1" key="1">
    <citation type="submission" date="2018-01" db="EMBL/GenBank/DDBJ databases">
        <authorList>
            <person name="Krukenberg V."/>
        </authorList>
    </citation>
    <scope>NUCLEOTIDE SEQUENCE</scope>
    <source>
        <strain evidence="1">E20ANME2</strain>
    </source>
</reference>
<gene>
    <name evidence="1" type="ORF">C4B59_04590</name>
</gene>
<sequence>MIVKGVVGTKGELLPPKRIRDRLHLKSGSTVIYRVEVSRLIIEPVPDLMTAIKLPKFGKTTVDEFEKERQELAMEVSRR</sequence>